<dbReference type="Gene3D" id="3.30.160.60">
    <property type="entry name" value="Classic Zinc Finger"/>
    <property type="match status" value="1"/>
</dbReference>
<dbReference type="PROSITE" id="PS50157">
    <property type="entry name" value="ZINC_FINGER_C2H2_2"/>
    <property type="match status" value="2"/>
</dbReference>
<dbReference type="SMART" id="SM00355">
    <property type="entry name" value="ZnF_C2H2"/>
    <property type="match status" value="3"/>
</dbReference>
<dbReference type="SUPFAM" id="SSF57667">
    <property type="entry name" value="beta-beta-alpha zinc fingers"/>
    <property type="match status" value="1"/>
</dbReference>
<feature type="compositionally biased region" description="Polar residues" evidence="2">
    <location>
        <begin position="406"/>
        <end position="429"/>
    </location>
</feature>
<gene>
    <name evidence="4" type="ORF">BJX63DRAFT_376375</name>
</gene>
<feature type="domain" description="C2H2-type" evidence="3">
    <location>
        <begin position="612"/>
        <end position="648"/>
    </location>
</feature>
<dbReference type="InterPro" id="IPR013087">
    <property type="entry name" value="Znf_C2H2_type"/>
</dbReference>
<dbReference type="PROSITE" id="PS00028">
    <property type="entry name" value="ZINC_FINGER_C2H2_1"/>
    <property type="match status" value="1"/>
</dbReference>
<evidence type="ECO:0000259" key="3">
    <source>
        <dbReference type="PROSITE" id="PS50157"/>
    </source>
</evidence>
<proteinExistence type="predicted"/>
<feature type="domain" description="C2H2-type" evidence="3">
    <location>
        <begin position="563"/>
        <end position="593"/>
    </location>
</feature>
<evidence type="ECO:0000256" key="1">
    <source>
        <dbReference type="PROSITE-ProRule" id="PRU00042"/>
    </source>
</evidence>
<feature type="compositionally biased region" description="Basic and acidic residues" evidence="2">
    <location>
        <begin position="435"/>
        <end position="447"/>
    </location>
</feature>
<reference evidence="4 5" key="1">
    <citation type="submission" date="2024-07" db="EMBL/GenBank/DDBJ databases">
        <title>Section-level genome sequencing and comparative genomics of Aspergillus sections Usti and Cavernicolus.</title>
        <authorList>
            <consortium name="Lawrence Berkeley National Laboratory"/>
            <person name="Nybo J.L."/>
            <person name="Vesth T.C."/>
            <person name="Theobald S."/>
            <person name="Frisvad J.C."/>
            <person name="Larsen T.O."/>
            <person name="Kjaerboelling I."/>
            <person name="Rothschild-Mancinelli K."/>
            <person name="Lyhne E.K."/>
            <person name="Kogle M.E."/>
            <person name="Barry K."/>
            <person name="Clum A."/>
            <person name="Na H."/>
            <person name="Ledsgaard L."/>
            <person name="Lin J."/>
            <person name="Lipzen A."/>
            <person name="Kuo A."/>
            <person name="Riley R."/>
            <person name="Mondo S."/>
            <person name="Labutti K."/>
            <person name="Haridas S."/>
            <person name="Pangalinan J."/>
            <person name="Salamov A.A."/>
            <person name="Simmons B.A."/>
            <person name="Magnuson J.K."/>
            <person name="Chen J."/>
            <person name="Drula E."/>
            <person name="Henrissat B."/>
            <person name="Wiebenga A."/>
            <person name="Lubbers R.J."/>
            <person name="Gomes A.C."/>
            <person name="Makela M.R."/>
            <person name="Stajich J."/>
            <person name="Grigoriev I.V."/>
            <person name="Mortensen U.H."/>
            <person name="De Vries R.P."/>
            <person name="Baker S.E."/>
            <person name="Andersen M.R."/>
        </authorList>
    </citation>
    <scope>NUCLEOTIDE SEQUENCE [LARGE SCALE GENOMIC DNA]</scope>
    <source>
        <strain evidence="4 5">CBS 588.65</strain>
    </source>
</reference>
<dbReference type="PANTHER" id="PTHR46179:SF19">
    <property type="entry name" value="C2H2 FINGER DOMAIN TRANSCRIPTION FACTOR (EUROFUNG)-RELATED"/>
    <property type="match status" value="1"/>
</dbReference>
<feature type="compositionally biased region" description="Polar residues" evidence="2">
    <location>
        <begin position="108"/>
        <end position="126"/>
    </location>
</feature>
<sequence>MFMHPSQNKGAFSEPTSVPFINYPDSVFIQDDQFLPDCSQEIAFQYLSQEQPSLQPAFEYSQNFVSPPSSVPSSPASSVSHFAGSTAIAADYSPAVFDGSTFEAPSMTPASSYNPSIDGQHTTSPHQYLPPQFLPQQFLFDNSPMLTQQYIPNNHTWEHSLHSLQTPSSSAGRSPGNAIQQPSAHYSAPTRPLPTPVHTPLQQQSFLTPQYQKNDLSSHDGSQTGLFMADQQQTHSQPQQQQQQTSDYSLAPSVSTVSHNSPVTPLTGFEDEEIPKAVHNGETQLPADDRWVHEYLRLDALPDYNSSNGLPLGGPKPNRTMNDIYQDELYNPVQAQPVPKQSSHQQNLLLPSYQNSLNDRLKAANQGHLSARTRSPMGSIHRERSPFRQNSPLAAEYDQDAFRQPPVTSVPNSHSGMGMQQTQVEQPKTISPKDAVLHDFDQGDDHQLPYLPQPDFNLGDTLGLRQDNSFQPAPSFPSMESFPQLSQAHGPSQQFVFSQPQQSRRQSQQQNSLLHQAPEFPASLPRFESTGSDAFSSGVTSPPLSKPTSISRPQDTLADGGTYTCTYHGCTQRFETPGKLQKHKREAHRQTTPGGHQPGRDGTSRNSQAGPHRCDRINPQTGKPCGSIFSRPYDLTRHEDTIHNARKQKVRCHLCTEEKTFSRNDALTRHMRVVHPEVDWPGKQRRRGRD</sequence>
<dbReference type="InterPro" id="IPR051061">
    <property type="entry name" value="Zinc_finger_trans_reg"/>
</dbReference>
<feature type="region of interest" description="Disordered" evidence="2">
    <location>
        <begin position="576"/>
        <end position="630"/>
    </location>
</feature>
<accession>A0ABR4I654</accession>
<feature type="compositionally biased region" description="Polar residues" evidence="2">
    <location>
        <begin position="252"/>
        <end position="264"/>
    </location>
</feature>
<keyword evidence="1" id="KW-0862">Zinc</keyword>
<evidence type="ECO:0000313" key="5">
    <source>
        <dbReference type="Proteomes" id="UP001610334"/>
    </source>
</evidence>
<keyword evidence="1" id="KW-0863">Zinc-finger</keyword>
<keyword evidence="5" id="KW-1185">Reference proteome</keyword>
<feature type="region of interest" description="Disordered" evidence="2">
    <location>
        <begin position="366"/>
        <end position="557"/>
    </location>
</feature>
<feature type="compositionally biased region" description="Low complexity" evidence="2">
    <location>
        <begin position="491"/>
        <end position="510"/>
    </location>
</feature>
<feature type="compositionally biased region" description="Polar residues" evidence="2">
    <location>
        <begin position="163"/>
        <end position="184"/>
    </location>
</feature>
<comment type="caution">
    <text evidence="4">The sequence shown here is derived from an EMBL/GenBank/DDBJ whole genome shotgun (WGS) entry which is preliminary data.</text>
</comment>
<feature type="region of interest" description="Disordered" evidence="2">
    <location>
        <begin position="163"/>
        <end position="200"/>
    </location>
</feature>
<feature type="compositionally biased region" description="Low complexity" evidence="2">
    <location>
        <begin position="231"/>
        <end position="246"/>
    </location>
</feature>
<feature type="compositionally biased region" description="Polar residues" evidence="2">
    <location>
        <begin position="481"/>
        <end position="490"/>
    </location>
</feature>
<dbReference type="PANTHER" id="PTHR46179">
    <property type="entry name" value="ZINC FINGER PROTEIN"/>
    <property type="match status" value="1"/>
</dbReference>
<feature type="region of interest" description="Disordered" evidence="2">
    <location>
        <begin position="230"/>
        <end position="274"/>
    </location>
</feature>
<evidence type="ECO:0000256" key="2">
    <source>
        <dbReference type="SAM" id="MobiDB-lite"/>
    </source>
</evidence>
<protein>
    <recommendedName>
        <fullName evidence="3">C2H2-type domain-containing protein</fullName>
    </recommendedName>
</protein>
<keyword evidence="1" id="KW-0479">Metal-binding</keyword>
<feature type="compositionally biased region" description="Polar residues" evidence="2">
    <location>
        <begin position="529"/>
        <end position="554"/>
    </location>
</feature>
<dbReference type="InterPro" id="IPR036236">
    <property type="entry name" value="Znf_C2H2_sf"/>
</dbReference>
<organism evidence="4 5">
    <name type="scientific">Aspergillus granulosus</name>
    <dbReference type="NCBI Taxonomy" id="176169"/>
    <lineage>
        <taxon>Eukaryota</taxon>
        <taxon>Fungi</taxon>
        <taxon>Dikarya</taxon>
        <taxon>Ascomycota</taxon>
        <taxon>Pezizomycotina</taxon>
        <taxon>Eurotiomycetes</taxon>
        <taxon>Eurotiomycetidae</taxon>
        <taxon>Eurotiales</taxon>
        <taxon>Aspergillaceae</taxon>
        <taxon>Aspergillus</taxon>
        <taxon>Aspergillus subgen. Nidulantes</taxon>
    </lineage>
</organism>
<evidence type="ECO:0000313" key="4">
    <source>
        <dbReference type="EMBL" id="KAL2823127.1"/>
    </source>
</evidence>
<dbReference type="EMBL" id="JBFXLT010000001">
    <property type="protein sequence ID" value="KAL2823127.1"/>
    <property type="molecule type" value="Genomic_DNA"/>
</dbReference>
<dbReference type="Proteomes" id="UP001610334">
    <property type="component" value="Unassembled WGS sequence"/>
</dbReference>
<dbReference type="Pfam" id="PF00096">
    <property type="entry name" value="zf-C2H2"/>
    <property type="match status" value="1"/>
</dbReference>
<feature type="region of interest" description="Disordered" evidence="2">
    <location>
        <begin position="107"/>
        <end position="130"/>
    </location>
</feature>
<name>A0ABR4I654_9EURO</name>